<name>A0A251ZUL2_9PROT</name>
<dbReference type="InterPro" id="IPR036919">
    <property type="entry name" value="Ribo_uL30_ferredoxin-like_sf"/>
</dbReference>
<protein>
    <recommendedName>
        <fullName evidence="5">Large ribosomal subunit protein uL30</fullName>
    </recommendedName>
</protein>
<reference evidence="8" key="1">
    <citation type="submission" date="2014-06" db="EMBL/GenBank/DDBJ databases">
        <authorList>
            <person name="Winans N.J."/>
            <person name="Newell P.D."/>
            <person name="Douglas A.E."/>
        </authorList>
    </citation>
    <scope>NUCLEOTIDE SEQUENCE [LARGE SCALE GENOMIC DNA]</scope>
    <source>
        <strain evidence="8">DmL_052</strain>
    </source>
</reference>
<organism evidence="7 8">
    <name type="scientific">Commensalibacter intestini</name>
    <dbReference type="NCBI Taxonomy" id="479936"/>
    <lineage>
        <taxon>Bacteria</taxon>
        <taxon>Pseudomonadati</taxon>
        <taxon>Pseudomonadota</taxon>
        <taxon>Alphaproteobacteria</taxon>
        <taxon>Acetobacterales</taxon>
        <taxon>Acetobacteraceae</taxon>
    </lineage>
</organism>
<dbReference type="GO" id="GO:0022625">
    <property type="term" value="C:cytosolic large ribosomal subunit"/>
    <property type="evidence" value="ECO:0007669"/>
    <property type="project" value="TreeGrafter"/>
</dbReference>
<dbReference type="AlphaFoldDB" id="A0A251ZUL2"/>
<accession>A0A251ZUL2</accession>
<dbReference type="SUPFAM" id="SSF55129">
    <property type="entry name" value="Ribosomal protein L30p/L7e"/>
    <property type="match status" value="1"/>
</dbReference>
<evidence type="ECO:0000256" key="5">
    <source>
        <dbReference type="HAMAP-Rule" id="MF_01371"/>
    </source>
</evidence>
<dbReference type="Proteomes" id="UP000194946">
    <property type="component" value="Unassembled WGS sequence"/>
</dbReference>
<evidence type="ECO:0000256" key="3">
    <source>
        <dbReference type="ARBA" id="ARBA00022980"/>
    </source>
</evidence>
<dbReference type="Gene3D" id="3.30.1390.20">
    <property type="entry name" value="Ribosomal protein L30, ferredoxin-like fold domain"/>
    <property type="match status" value="1"/>
</dbReference>
<evidence type="ECO:0000259" key="6">
    <source>
        <dbReference type="Pfam" id="PF00327"/>
    </source>
</evidence>
<feature type="domain" description="Large ribosomal subunit protein uL30-like ferredoxin-like fold" evidence="6">
    <location>
        <begin position="9"/>
        <end position="59"/>
    </location>
</feature>
<dbReference type="PIRSF" id="PIRSF002211">
    <property type="entry name" value="Ribosomal_L30_bac-type"/>
    <property type="match status" value="1"/>
</dbReference>
<keyword evidence="8" id="KW-1185">Reference proteome</keyword>
<keyword evidence="3 5" id="KW-0689">Ribosomal protein</keyword>
<dbReference type="Pfam" id="PF00327">
    <property type="entry name" value="Ribosomal_L30"/>
    <property type="match status" value="1"/>
</dbReference>
<dbReference type="InterPro" id="IPR016082">
    <property type="entry name" value="Ribosomal_uL30_ferredoxin-like"/>
</dbReference>
<evidence type="ECO:0000256" key="4">
    <source>
        <dbReference type="ARBA" id="ARBA00023274"/>
    </source>
</evidence>
<evidence type="ECO:0000313" key="8">
    <source>
        <dbReference type="Proteomes" id="UP000194946"/>
    </source>
</evidence>
<dbReference type="HAMAP" id="MF_01371_B">
    <property type="entry name" value="Ribosomal_uL30_B"/>
    <property type="match status" value="1"/>
</dbReference>
<dbReference type="CDD" id="cd01658">
    <property type="entry name" value="Ribosomal_L30"/>
    <property type="match status" value="1"/>
</dbReference>
<dbReference type="InterPro" id="IPR005996">
    <property type="entry name" value="Ribosomal_uL30_bac-type"/>
</dbReference>
<comment type="similarity">
    <text evidence="1 5">Belongs to the universal ribosomal protein uL30 family.</text>
</comment>
<keyword evidence="4 5" id="KW-0687">Ribonucleoprotein</keyword>
<evidence type="ECO:0000256" key="2">
    <source>
        <dbReference type="ARBA" id="ARBA00011838"/>
    </source>
</evidence>
<dbReference type="GO" id="GO:0006412">
    <property type="term" value="P:translation"/>
    <property type="evidence" value="ECO:0007669"/>
    <property type="project" value="UniProtKB-UniRule"/>
</dbReference>
<dbReference type="NCBIfam" id="TIGR01308">
    <property type="entry name" value="rpmD_bact"/>
    <property type="match status" value="1"/>
</dbReference>
<dbReference type="FunFam" id="3.30.1390.20:FF:000001">
    <property type="entry name" value="50S ribosomal protein L30"/>
    <property type="match status" value="1"/>
</dbReference>
<dbReference type="EMBL" id="JOPB01000007">
    <property type="protein sequence ID" value="OUI78354.1"/>
    <property type="molecule type" value="Genomic_DNA"/>
</dbReference>
<sequence length="63" mass="6803">MVDSKAATVKVTQVASAIGRQKYQKQTLVGLGLNRIGATRELENTPAVQGMINKVRHLVKVEG</sequence>
<proteinExistence type="inferred from homology"/>
<comment type="caution">
    <text evidence="7">The sequence shown here is derived from an EMBL/GenBank/DDBJ whole genome shotgun (WGS) entry which is preliminary data.</text>
</comment>
<evidence type="ECO:0000313" key="7">
    <source>
        <dbReference type="EMBL" id="OUI78354.1"/>
    </source>
</evidence>
<dbReference type="RefSeq" id="WP_008853173.1">
    <property type="nucleotide sequence ID" value="NZ_JOPB01000007.1"/>
</dbReference>
<comment type="subunit">
    <text evidence="2 5">Part of the 50S ribosomal subunit.</text>
</comment>
<evidence type="ECO:0000256" key="1">
    <source>
        <dbReference type="ARBA" id="ARBA00007594"/>
    </source>
</evidence>
<dbReference type="PANTHER" id="PTHR15892:SF2">
    <property type="entry name" value="LARGE RIBOSOMAL SUBUNIT PROTEIN UL30M"/>
    <property type="match status" value="1"/>
</dbReference>
<dbReference type="GO" id="GO:0003735">
    <property type="term" value="F:structural constituent of ribosome"/>
    <property type="evidence" value="ECO:0007669"/>
    <property type="project" value="InterPro"/>
</dbReference>
<gene>
    <name evidence="5" type="primary">rpmD</name>
    <name evidence="7" type="ORF">HK18_10005</name>
</gene>
<dbReference type="PANTHER" id="PTHR15892">
    <property type="entry name" value="MITOCHONDRIAL RIBOSOMAL PROTEIN L30"/>
    <property type="match status" value="1"/>
</dbReference>